<evidence type="ECO:0000256" key="1">
    <source>
        <dbReference type="SAM" id="MobiDB-lite"/>
    </source>
</evidence>
<dbReference type="AlphaFoldDB" id="A0A5B0S7S0"/>
<name>A0A5B0S7S0_PUCGR</name>
<dbReference type="Proteomes" id="UP000325313">
    <property type="component" value="Unassembled WGS sequence"/>
</dbReference>
<sequence>MTTEGDDKRSELMVIHLQNVSPTKINLTPQQNKDKYQKAHTKSMSTGFGLTPADRKAGITTIKDKLENMCPLYAEMDKIFGNRPDINPLFMANAEDEDDSSESSSEDDESESSNESDENNSSQIFESTAIHPLLKSATSQVDIVRLRAASTRW</sequence>
<feature type="compositionally biased region" description="Acidic residues" evidence="1">
    <location>
        <begin position="94"/>
        <end position="118"/>
    </location>
</feature>
<feature type="region of interest" description="Disordered" evidence="1">
    <location>
        <begin position="25"/>
        <end position="53"/>
    </location>
</feature>
<gene>
    <name evidence="2" type="ORF">PGTUg99_017137</name>
</gene>
<reference evidence="2 3" key="1">
    <citation type="submission" date="2019-05" db="EMBL/GenBank/DDBJ databases">
        <title>Emergence of the Ug99 lineage of the wheat stem rust pathogen through somatic hybridization.</title>
        <authorList>
            <person name="Li F."/>
            <person name="Upadhyaya N.M."/>
            <person name="Sperschneider J."/>
            <person name="Matny O."/>
            <person name="Nguyen-Phuc H."/>
            <person name="Mago R."/>
            <person name="Raley C."/>
            <person name="Miller M.E."/>
            <person name="Silverstein K.A.T."/>
            <person name="Henningsen E."/>
            <person name="Hirsch C.D."/>
            <person name="Visser B."/>
            <person name="Pretorius Z.A."/>
            <person name="Steffenson B.J."/>
            <person name="Schwessinger B."/>
            <person name="Dodds P.N."/>
            <person name="Figueroa M."/>
        </authorList>
    </citation>
    <scope>NUCLEOTIDE SEQUENCE [LARGE SCALE GENOMIC DNA]</scope>
    <source>
        <strain evidence="2 3">Ug99</strain>
    </source>
</reference>
<dbReference type="EMBL" id="VDEP01000071">
    <property type="protein sequence ID" value="KAA1133485.1"/>
    <property type="molecule type" value="Genomic_DNA"/>
</dbReference>
<comment type="caution">
    <text evidence="2">The sequence shown here is derived from an EMBL/GenBank/DDBJ whole genome shotgun (WGS) entry which is preliminary data.</text>
</comment>
<evidence type="ECO:0000313" key="2">
    <source>
        <dbReference type="EMBL" id="KAA1133485.1"/>
    </source>
</evidence>
<proteinExistence type="predicted"/>
<organism evidence="2 3">
    <name type="scientific">Puccinia graminis f. sp. tritici</name>
    <dbReference type="NCBI Taxonomy" id="56615"/>
    <lineage>
        <taxon>Eukaryota</taxon>
        <taxon>Fungi</taxon>
        <taxon>Dikarya</taxon>
        <taxon>Basidiomycota</taxon>
        <taxon>Pucciniomycotina</taxon>
        <taxon>Pucciniomycetes</taxon>
        <taxon>Pucciniales</taxon>
        <taxon>Pucciniaceae</taxon>
        <taxon>Puccinia</taxon>
    </lineage>
</organism>
<accession>A0A5B0S7S0</accession>
<evidence type="ECO:0000313" key="3">
    <source>
        <dbReference type="Proteomes" id="UP000325313"/>
    </source>
</evidence>
<protein>
    <submittedName>
        <fullName evidence="2">Uncharacterized protein</fullName>
    </submittedName>
</protein>
<feature type="region of interest" description="Disordered" evidence="1">
    <location>
        <begin position="84"/>
        <end position="131"/>
    </location>
</feature>